<evidence type="ECO:0000256" key="1">
    <source>
        <dbReference type="ARBA" id="ARBA00008596"/>
    </source>
</evidence>
<organism evidence="6 7">
    <name type="scientific">Lolium multiflorum</name>
    <name type="common">Italian ryegrass</name>
    <name type="synonym">Lolium perenne subsp. multiflorum</name>
    <dbReference type="NCBI Taxonomy" id="4521"/>
    <lineage>
        <taxon>Eukaryota</taxon>
        <taxon>Viridiplantae</taxon>
        <taxon>Streptophyta</taxon>
        <taxon>Embryophyta</taxon>
        <taxon>Tracheophyta</taxon>
        <taxon>Spermatophyta</taxon>
        <taxon>Magnoliopsida</taxon>
        <taxon>Liliopsida</taxon>
        <taxon>Poales</taxon>
        <taxon>Poaceae</taxon>
        <taxon>BOP clade</taxon>
        <taxon>Pooideae</taxon>
        <taxon>Poodae</taxon>
        <taxon>Poeae</taxon>
        <taxon>Poeae Chloroplast Group 2 (Poeae type)</taxon>
        <taxon>Loliodinae</taxon>
        <taxon>Loliinae</taxon>
        <taxon>Lolium</taxon>
    </lineage>
</organism>
<keyword evidence="2 4" id="KW-0689">Ribosomal protein</keyword>
<evidence type="ECO:0000256" key="4">
    <source>
        <dbReference type="RuleBase" id="RU363128"/>
    </source>
</evidence>
<dbReference type="GO" id="GO:0003735">
    <property type="term" value="F:structural constituent of ribosome"/>
    <property type="evidence" value="ECO:0007669"/>
    <property type="project" value="InterPro"/>
</dbReference>
<dbReference type="GO" id="GO:0022627">
    <property type="term" value="C:cytosolic small ribosomal subunit"/>
    <property type="evidence" value="ECO:0007669"/>
    <property type="project" value="TreeGrafter"/>
</dbReference>
<dbReference type="AlphaFoldDB" id="A0AAD8T0S7"/>
<feature type="compositionally biased region" description="Basic residues" evidence="5">
    <location>
        <begin position="131"/>
        <end position="146"/>
    </location>
</feature>
<feature type="region of interest" description="Disordered" evidence="5">
    <location>
        <begin position="131"/>
        <end position="170"/>
    </location>
</feature>
<reference evidence="6" key="1">
    <citation type="submission" date="2023-07" db="EMBL/GenBank/DDBJ databases">
        <title>A chromosome-level genome assembly of Lolium multiflorum.</title>
        <authorList>
            <person name="Chen Y."/>
            <person name="Copetti D."/>
            <person name="Kolliker R."/>
            <person name="Studer B."/>
        </authorList>
    </citation>
    <scope>NUCLEOTIDE SEQUENCE</scope>
    <source>
        <strain evidence="6">02402/16</strain>
        <tissue evidence="6">Leaf</tissue>
    </source>
</reference>
<feature type="region of interest" description="Disordered" evidence="5">
    <location>
        <begin position="1"/>
        <end position="24"/>
    </location>
</feature>
<name>A0AAD8T0S7_LOLMU</name>
<protein>
    <recommendedName>
        <fullName evidence="4">40S ribosomal protein S26</fullName>
    </recommendedName>
</protein>
<dbReference type="GO" id="GO:0006412">
    <property type="term" value="P:translation"/>
    <property type="evidence" value="ECO:0007669"/>
    <property type="project" value="InterPro"/>
</dbReference>
<accession>A0AAD8T0S7</accession>
<proteinExistence type="inferred from homology"/>
<dbReference type="Proteomes" id="UP001231189">
    <property type="component" value="Unassembled WGS sequence"/>
</dbReference>
<dbReference type="EMBL" id="JAUUTY010000003">
    <property type="protein sequence ID" value="KAK1667502.1"/>
    <property type="molecule type" value="Genomic_DNA"/>
</dbReference>
<dbReference type="InterPro" id="IPR000892">
    <property type="entry name" value="Ribosomal_eS26"/>
</dbReference>
<dbReference type="Pfam" id="PF01283">
    <property type="entry name" value="Ribosomal_S26e"/>
    <property type="match status" value="1"/>
</dbReference>
<feature type="compositionally biased region" description="Gly residues" evidence="5">
    <location>
        <begin position="199"/>
        <end position="219"/>
    </location>
</feature>
<dbReference type="GO" id="GO:0003729">
    <property type="term" value="F:mRNA binding"/>
    <property type="evidence" value="ECO:0007669"/>
    <property type="project" value="TreeGrafter"/>
</dbReference>
<dbReference type="Gene3D" id="3.30.1740.20">
    <property type="entry name" value="Ribosomal protein S26e"/>
    <property type="match status" value="1"/>
</dbReference>
<evidence type="ECO:0000313" key="6">
    <source>
        <dbReference type="EMBL" id="KAK1667502.1"/>
    </source>
</evidence>
<gene>
    <name evidence="6" type="ORF">QYE76_055661</name>
</gene>
<comment type="similarity">
    <text evidence="1 4">Belongs to the eukaryotic ribosomal protein eS26 family.</text>
</comment>
<feature type="compositionally biased region" description="Gly residues" evidence="5">
    <location>
        <begin position="159"/>
        <end position="170"/>
    </location>
</feature>
<evidence type="ECO:0000256" key="2">
    <source>
        <dbReference type="ARBA" id="ARBA00022980"/>
    </source>
</evidence>
<evidence type="ECO:0000256" key="5">
    <source>
        <dbReference type="SAM" id="MobiDB-lite"/>
    </source>
</evidence>
<sequence>MATRRLVGKPYKDKDPEKTPPPTADLALAAYSSRPRPRPRVLAMTVKRRNGGRNKHGRGHVKLVRCNNCAKAVPKDKAIKRYWVKNVVELAAIRDLKEACLFEGYVLPKLYDKLHWCIGCAIHRREIRVRSRKDRKNRAPPPRHFRPREEWPVGDAPRPGGGGGGTGGAGVGFGAGGGGGGGTGGAGVGFGAGGAGGGFGTGGAGGGFGSGGARSGFGTGAPAPIAGA</sequence>
<feature type="region of interest" description="Disordered" evidence="5">
    <location>
        <begin position="199"/>
        <end position="228"/>
    </location>
</feature>
<comment type="caution">
    <text evidence="6">The sequence shown here is derived from an EMBL/GenBank/DDBJ whole genome shotgun (WGS) entry which is preliminary data.</text>
</comment>
<dbReference type="PANTHER" id="PTHR12538">
    <property type="entry name" value="40S RIBOSOMAL PROTEIN S26"/>
    <property type="match status" value="1"/>
</dbReference>
<evidence type="ECO:0000313" key="7">
    <source>
        <dbReference type="Proteomes" id="UP001231189"/>
    </source>
</evidence>
<dbReference type="FunFam" id="3.30.1740.20:FF:000001">
    <property type="entry name" value="40S ribosomal protein S26"/>
    <property type="match status" value="1"/>
</dbReference>
<dbReference type="PANTHER" id="PTHR12538:SF1">
    <property type="entry name" value="SMALL RIBOSOMAL SUBUNIT PROTEIN ES26"/>
    <property type="match status" value="1"/>
</dbReference>
<keyword evidence="3 4" id="KW-0687">Ribonucleoprotein</keyword>
<evidence type="ECO:0000256" key="3">
    <source>
        <dbReference type="ARBA" id="ARBA00023274"/>
    </source>
</evidence>
<keyword evidence="7" id="KW-1185">Reference proteome</keyword>
<dbReference type="InterPro" id="IPR038551">
    <property type="entry name" value="Ribosomal_eS26_sf"/>
</dbReference>